<dbReference type="Proteomes" id="UP000238095">
    <property type="component" value="Chromosome 1"/>
</dbReference>
<organism evidence="2 3">
    <name type="scientific">Pseudomonas syringae</name>
    <dbReference type="NCBI Taxonomy" id="317"/>
    <lineage>
        <taxon>Bacteria</taxon>
        <taxon>Pseudomonadati</taxon>
        <taxon>Pseudomonadota</taxon>
        <taxon>Gammaproteobacteria</taxon>
        <taxon>Pseudomonadales</taxon>
        <taxon>Pseudomonadaceae</taxon>
        <taxon>Pseudomonas</taxon>
    </lineage>
</organism>
<sequence>MAIVSVEMPTYSDTVYTFSMSLEGQSLFFKFYWNSRAKSWHMDIKQADLTPVVLGYAIVPQYPMMLDYTLEDYGLTGYFLLLPSNNSVASQLSDEPSVMSEFFTLLYVYNKDD</sequence>
<evidence type="ECO:0000259" key="1">
    <source>
        <dbReference type="Pfam" id="PF22479"/>
    </source>
</evidence>
<feature type="domain" description="Cyanophage baseplate Pam3 plug gp18" evidence="1">
    <location>
        <begin position="7"/>
        <end position="86"/>
    </location>
</feature>
<proteinExistence type="predicted"/>
<gene>
    <name evidence="2" type="ORF">CFBP3840_02968</name>
</gene>
<reference evidence="2 3" key="1">
    <citation type="submission" date="2017-11" db="EMBL/GenBank/DDBJ databases">
        <authorList>
            <person name="Han C.G."/>
        </authorList>
    </citation>
    <scope>NUCLEOTIDE SEQUENCE [LARGE SCALE GENOMIC DNA]</scope>
    <source>
        <strain evidence="2">CFBP3840</strain>
    </source>
</reference>
<dbReference type="EMBL" id="LT963409">
    <property type="protein sequence ID" value="SOS40011.1"/>
    <property type="molecule type" value="Genomic_DNA"/>
</dbReference>
<accession>A0A2K4WVS8</accession>
<evidence type="ECO:0000313" key="2">
    <source>
        <dbReference type="EMBL" id="SOS40011.1"/>
    </source>
</evidence>
<name>A0A2K4WVS8_PSESX</name>
<protein>
    <recommendedName>
        <fullName evidence="1">Cyanophage baseplate Pam3 plug gp18 domain-containing protein</fullName>
    </recommendedName>
</protein>
<dbReference type="AlphaFoldDB" id="A0A2K4WVS8"/>
<evidence type="ECO:0000313" key="3">
    <source>
        <dbReference type="Proteomes" id="UP000238095"/>
    </source>
</evidence>
<dbReference type="Pfam" id="PF22479">
    <property type="entry name" value="Pam3_gp18"/>
    <property type="match status" value="1"/>
</dbReference>
<dbReference type="RefSeq" id="WP_004418388.1">
    <property type="nucleotide sequence ID" value="NZ_FOWH01000002.1"/>
</dbReference>
<dbReference type="InterPro" id="IPR054252">
    <property type="entry name" value="Pam3_gp18"/>
</dbReference>